<reference evidence="4 5" key="1">
    <citation type="journal article" date="2016" name="Nat. Commun.">
        <title>Thousands of microbial genomes shed light on interconnected biogeochemical processes in an aquifer system.</title>
        <authorList>
            <person name="Anantharaman K."/>
            <person name="Brown C.T."/>
            <person name="Hug L.A."/>
            <person name="Sharon I."/>
            <person name="Castelle C.J."/>
            <person name="Probst A.J."/>
            <person name="Thomas B.C."/>
            <person name="Singh A."/>
            <person name="Wilkins M.J."/>
            <person name="Karaoz U."/>
            <person name="Brodie E.L."/>
            <person name="Williams K.H."/>
            <person name="Hubbard S.S."/>
            <person name="Banfield J.F."/>
        </authorList>
    </citation>
    <scope>NUCLEOTIDE SEQUENCE [LARGE SCALE GENOMIC DNA]</scope>
</reference>
<dbReference type="EMBL" id="MFGW01000115">
    <property type="protein sequence ID" value="OGF65158.1"/>
    <property type="molecule type" value="Genomic_DNA"/>
</dbReference>
<feature type="domain" description="Histidine kinase" evidence="2">
    <location>
        <begin position="219"/>
        <end position="414"/>
    </location>
</feature>
<dbReference type="NCBIfam" id="TIGR00229">
    <property type="entry name" value="sensory_box"/>
    <property type="match status" value="1"/>
</dbReference>
<dbReference type="InterPro" id="IPR000014">
    <property type="entry name" value="PAS"/>
</dbReference>
<dbReference type="CDD" id="cd00130">
    <property type="entry name" value="PAS"/>
    <property type="match status" value="1"/>
</dbReference>
<feature type="domain" description="PAS" evidence="3">
    <location>
        <begin position="32"/>
        <end position="104"/>
    </location>
</feature>
<evidence type="ECO:0000259" key="2">
    <source>
        <dbReference type="PROSITE" id="PS50109"/>
    </source>
</evidence>
<dbReference type="Proteomes" id="UP000178943">
    <property type="component" value="Unassembled WGS sequence"/>
</dbReference>
<dbReference type="STRING" id="1817863.A2Y62_11890"/>
<sequence>MNNKESNNSKIITEHISSQQEYLNSGVDLGLIEDKLRTIFEYMIGAYCVFDSAGSIIYFNKAAELLFRKKQHEVASKNIFAMNLIPLEQIQKAKDIFEKSGKGSRMDGEQFNLKHDDGREIVIETSFFRIINNGKVYIICSARDITEYMLDLHELMNLRQNLEELVKEKTAQLQKLNAQLLKEIAERKNAEEIIKQTDFVRAREQILKALAEKEALIKELHHRVKNNMQIISSLLRLQSQQVKDEETLEIFKMCQNRIKALSLIHEKLYRSDDFTHVNFMEYIKSLVNNLVSAYGMDSDRISLVLDAGGVMIGMDEALPCGLIICELVSNSIKHAFPGVRRGRIEVTLNSHDDGQIMLMVRDDGIGLPDHFDIKNTASLGLSLVGILAEEQLKGTIKLDKTSGTTFYISFRKGEK</sequence>
<comment type="caution">
    <text evidence="4">The sequence shown here is derived from an EMBL/GenBank/DDBJ whole genome shotgun (WGS) entry which is preliminary data.</text>
</comment>
<dbReference type="SUPFAM" id="SSF55874">
    <property type="entry name" value="ATPase domain of HSP90 chaperone/DNA topoisomerase II/histidine kinase"/>
    <property type="match status" value="1"/>
</dbReference>
<name>A0A1F5VPB2_9BACT</name>
<accession>A0A1F5VPB2</accession>
<proteinExistence type="predicted"/>
<dbReference type="InterPro" id="IPR035965">
    <property type="entry name" value="PAS-like_dom_sf"/>
</dbReference>
<dbReference type="PANTHER" id="PTHR43065">
    <property type="entry name" value="SENSOR HISTIDINE KINASE"/>
    <property type="match status" value="1"/>
</dbReference>
<dbReference type="Pfam" id="PF07568">
    <property type="entry name" value="HisKA_2"/>
    <property type="match status" value="1"/>
</dbReference>
<dbReference type="SMART" id="SM00091">
    <property type="entry name" value="PAS"/>
    <property type="match status" value="1"/>
</dbReference>
<dbReference type="InterPro" id="IPR003594">
    <property type="entry name" value="HATPase_dom"/>
</dbReference>
<evidence type="ECO:0000313" key="5">
    <source>
        <dbReference type="Proteomes" id="UP000178943"/>
    </source>
</evidence>
<dbReference type="PANTHER" id="PTHR43065:SF23">
    <property type="entry name" value="SENSOR HISTIDINE KINASE PDTAS"/>
    <property type="match status" value="1"/>
</dbReference>
<dbReference type="SMART" id="SM00387">
    <property type="entry name" value="HATPase_c"/>
    <property type="match status" value="1"/>
</dbReference>
<dbReference type="PROSITE" id="PS50112">
    <property type="entry name" value="PAS"/>
    <property type="match status" value="1"/>
</dbReference>
<evidence type="ECO:0008006" key="6">
    <source>
        <dbReference type="Google" id="ProtNLM"/>
    </source>
</evidence>
<dbReference type="SUPFAM" id="SSF55785">
    <property type="entry name" value="PYP-like sensor domain (PAS domain)"/>
    <property type="match status" value="1"/>
</dbReference>
<evidence type="ECO:0000256" key="1">
    <source>
        <dbReference type="SAM" id="Coils"/>
    </source>
</evidence>
<gene>
    <name evidence="4" type="ORF">A2Y62_11890</name>
</gene>
<organism evidence="4 5">
    <name type="scientific">Candidatus Fischerbacteria bacterium RBG_13_37_8</name>
    <dbReference type="NCBI Taxonomy" id="1817863"/>
    <lineage>
        <taxon>Bacteria</taxon>
        <taxon>Candidatus Fischeribacteriota</taxon>
    </lineage>
</organism>
<dbReference type="Gene3D" id="3.30.450.20">
    <property type="entry name" value="PAS domain"/>
    <property type="match status" value="2"/>
</dbReference>
<dbReference type="InterPro" id="IPR011495">
    <property type="entry name" value="Sig_transdc_His_kin_sub2_dim/P"/>
</dbReference>
<feature type="coiled-coil region" evidence="1">
    <location>
        <begin position="145"/>
        <end position="223"/>
    </location>
</feature>
<dbReference type="Pfam" id="PF02518">
    <property type="entry name" value="HATPase_c"/>
    <property type="match status" value="1"/>
</dbReference>
<dbReference type="PROSITE" id="PS50109">
    <property type="entry name" value="HIS_KIN"/>
    <property type="match status" value="1"/>
</dbReference>
<dbReference type="Gene3D" id="3.30.565.10">
    <property type="entry name" value="Histidine kinase-like ATPase, C-terminal domain"/>
    <property type="match status" value="1"/>
</dbReference>
<dbReference type="Pfam" id="PF13426">
    <property type="entry name" value="PAS_9"/>
    <property type="match status" value="1"/>
</dbReference>
<dbReference type="AlphaFoldDB" id="A0A1F5VPB2"/>
<keyword evidence="1" id="KW-0175">Coiled coil</keyword>
<dbReference type="InterPro" id="IPR005467">
    <property type="entry name" value="His_kinase_dom"/>
</dbReference>
<dbReference type="InterPro" id="IPR036890">
    <property type="entry name" value="HATPase_C_sf"/>
</dbReference>
<evidence type="ECO:0000313" key="4">
    <source>
        <dbReference type="EMBL" id="OGF65158.1"/>
    </source>
</evidence>
<protein>
    <recommendedName>
        <fullName evidence="6">Histidine kinase domain-containing protein</fullName>
    </recommendedName>
</protein>
<evidence type="ECO:0000259" key="3">
    <source>
        <dbReference type="PROSITE" id="PS50112"/>
    </source>
</evidence>